<dbReference type="Proteomes" id="UP000256297">
    <property type="component" value="Chromosome CBM2589_b"/>
</dbReference>
<comment type="caution">
    <text evidence="1">The sequence shown here is derived from an EMBL/GenBank/DDBJ whole genome shotgun (WGS) entry which is preliminary data.</text>
</comment>
<dbReference type="EMBL" id="OFSP01000025">
    <property type="protein sequence ID" value="SOY56074.1"/>
    <property type="molecule type" value="Genomic_DNA"/>
</dbReference>
<reference evidence="1 2" key="1">
    <citation type="submission" date="2018-01" db="EMBL/GenBank/DDBJ databases">
        <authorList>
            <person name="Clerissi C."/>
        </authorList>
    </citation>
    <scope>NUCLEOTIDE SEQUENCE [LARGE SCALE GENOMIC DNA]</scope>
    <source>
        <strain evidence="1">Cupriavidus taiwanensis STM 3521</strain>
    </source>
</reference>
<gene>
    <name evidence="1" type="ORF">CBM2589_B40032</name>
</gene>
<evidence type="ECO:0000313" key="2">
    <source>
        <dbReference type="Proteomes" id="UP000256297"/>
    </source>
</evidence>
<dbReference type="AlphaFoldDB" id="A0A976A2Z8"/>
<accession>A0A976A2Z8</accession>
<name>A0A976A2Z8_9BURK</name>
<proteinExistence type="predicted"/>
<protein>
    <submittedName>
        <fullName evidence="1">Uncharacterized protein</fullName>
    </submittedName>
</protein>
<evidence type="ECO:0000313" key="1">
    <source>
        <dbReference type="EMBL" id="SOY56074.1"/>
    </source>
</evidence>
<organism evidence="1 2">
    <name type="scientific">Cupriavidus taiwanensis</name>
    <dbReference type="NCBI Taxonomy" id="164546"/>
    <lineage>
        <taxon>Bacteria</taxon>
        <taxon>Pseudomonadati</taxon>
        <taxon>Pseudomonadota</taxon>
        <taxon>Betaproteobacteria</taxon>
        <taxon>Burkholderiales</taxon>
        <taxon>Burkholderiaceae</taxon>
        <taxon>Cupriavidus</taxon>
    </lineage>
</organism>
<sequence length="26" mass="2814">MLWIDCGKPPDKMANSLIRKGKAGLA</sequence>